<evidence type="ECO:0000259" key="1">
    <source>
        <dbReference type="Pfam" id="PF17931"/>
    </source>
</evidence>
<dbReference type="RefSeq" id="WP_185691634.1">
    <property type="nucleotide sequence ID" value="NZ_JACHVA010000040.1"/>
</dbReference>
<dbReference type="InterPro" id="IPR041673">
    <property type="entry name" value="TetR_C_23"/>
</dbReference>
<proteinExistence type="predicted"/>
<keyword evidence="3" id="KW-1185">Reference proteome</keyword>
<comment type="caution">
    <text evidence="2">The sequence shown here is derived from an EMBL/GenBank/DDBJ whole genome shotgun (WGS) entry which is preliminary data.</text>
</comment>
<dbReference type="Proteomes" id="UP000525652">
    <property type="component" value="Unassembled WGS sequence"/>
</dbReference>
<reference evidence="2 3" key="1">
    <citation type="submission" date="2020-07" db="EMBL/GenBank/DDBJ databases">
        <authorList>
            <person name="Feng X."/>
        </authorList>
    </citation>
    <scope>NUCLEOTIDE SEQUENCE [LARGE SCALE GENOMIC DNA]</scope>
    <source>
        <strain evidence="2 3">JCM14086</strain>
    </source>
</reference>
<evidence type="ECO:0000313" key="3">
    <source>
        <dbReference type="Proteomes" id="UP000525652"/>
    </source>
</evidence>
<name>A0A7X1AVY6_9BACT</name>
<evidence type="ECO:0000313" key="2">
    <source>
        <dbReference type="EMBL" id="MBC2600899.1"/>
    </source>
</evidence>
<gene>
    <name evidence="2" type="ORF">H5P30_03800</name>
</gene>
<dbReference type="SUPFAM" id="SSF48498">
    <property type="entry name" value="Tetracyclin repressor-like, C-terminal domain"/>
    <property type="match status" value="1"/>
</dbReference>
<dbReference type="InterPro" id="IPR036271">
    <property type="entry name" value="Tet_transcr_reg_TetR-rel_C_sf"/>
</dbReference>
<accession>A0A7X1AVY6</accession>
<organism evidence="2 3">
    <name type="scientific">Puniceicoccus vermicola</name>
    <dbReference type="NCBI Taxonomy" id="388746"/>
    <lineage>
        <taxon>Bacteria</taxon>
        <taxon>Pseudomonadati</taxon>
        <taxon>Verrucomicrobiota</taxon>
        <taxon>Opitutia</taxon>
        <taxon>Puniceicoccales</taxon>
        <taxon>Puniceicoccaceae</taxon>
        <taxon>Puniceicoccus</taxon>
    </lineage>
</organism>
<protein>
    <recommendedName>
        <fullName evidence="1">Tetracyclin repressor-like C-terminal domain-containing protein</fullName>
    </recommendedName>
</protein>
<dbReference type="Pfam" id="PF17931">
    <property type="entry name" value="TetR_C_23"/>
    <property type="match status" value="1"/>
</dbReference>
<feature type="domain" description="Tetracyclin repressor-like C-terminal" evidence="1">
    <location>
        <begin position="85"/>
        <end position="210"/>
    </location>
</feature>
<dbReference type="AlphaFoldDB" id="A0A7X1AVY6"/>
<sequence>MAEAAEKRDLSKWMETYRIYVLENGKPPPSVFAFCRLLEIGEEEFFAEFPTLESLEGAIWAERLHHVREMLEADEEYATYPPRQKALAFFYTFLEAIRGQRSWYLARFPRKFPAPDPKTLERFRKSFLEWAEPVAAEEVGEGKLATKLKADKKVAKLLYGHFRAILKYHLEDDSENFESTDAFVEKSSRLFFDLADTRIPESAADFFRFLSGKK</sequence>
<dbReference type="EMBL" id="JACHVA010000040">
    <property type="protein sequence ID" value="MBC2600899.1"/>
    <property type="molecule type" value="Genomic_DNA"/>
</dbReference>